<feature type="transmembrane region" description="Helical" evidence="9">
    <location>
        <begin position="217"/>
        <end position="241"/>
    </location>
</feature>
<evidence type="ECO:0000256" key="6">
    <source>
        <dbReference type="ARBA" id="ARBA00022989"/>
    </source>
</evidence>
<comment type="subcellular location">
    <subcellularLocation>
        <location evidence="1">Cell membrane</location>
        <topology evidence="1">Multi-pass membrane protein</topology>
    </subcellularLocation>
</comment>
<sequence length="415" mass="42186">MTTATPKAARSTEGPGLVILLGALIGFGPLSIDMYLPAFPSIAQSLHASAGEVERTLATFFAGLALGQLFSGPVSDRFGRTKPLYVGLSLYVLGSIGCALSPSAGVLAACRFAQALGGSVGMVSSRAIVRDLHSGAAAARMMSRLVLVMGLAPILAPLLGGWVLDQSGWRAIFWSHAVIGVIALGAVFAILPETAPPRSGPSQPFRSMVRIVRQPDFLGYALAVALSQAGMFAYIGGSPFVFITLHGVTPGNFGWFFGANAAGLVLVSQLNHRLLAGSSPEQVLRWSLRVAALAGLALVGVVVTGLGGLWGIAVALFVFVSSLGAITPNATALAMEHQAKQAGIASAVLGALQFMLAAGASAAVSASHDGTARPMALGVATTALLALGALVLARRAAPPPKEGTPAVESPAPTRP</sequence>
<evidence type="ECO:0000313" key="12">
    <source>
        <dbReference type="Proteomes" id="UP001516472"/>
    </source>
</evidence>
<keyword evidence="6 9" id="KW-1133">Transmembrane helix</keyword>
<dbReference type="InterPro" id="IPR036259">
    <property type="entry name" value="MFS_trans_sf"/>
</dbReference>
<accession>A0ABR9PWM9</accession>
<feature type="transmembrane region" description="Helical" evidence="9">
    <location>
        <begin position="17"/>
        <end position="36"/>
    </location>
</feature>
<feature type="domain" description="Major facilitator superfamily (MFS) profile" evidence="10">
    <location>
        <begin position="15"/>
        <end position="401"/>
    </location>
</feature>
<dbReference type="InterPro" id="IPR011701">
    <property type="entry name" value="MFS"/>
</dbReference>
<dbReference type="NCBIfam" id="TIGR00710">
    <property type="entry name" value="efflux_Bcr_CflA"/>
    <property type="match status" value="1"/>
</dbReference>
<comment type="similarity">
    <text evidence="2">Belongs to the major facilitator superfamily. Bcr/CmlA family.</text>
</comment>
<evidence type="ECO:0000256" key="5">
    <source>
        <dbReference type="ARBA" id="ARBA00022692"/>
    </source>
</evidence>
<dbReference type="Pfam" id="PF07690">
    <property type="entry name" value="MFS_1"/>
    <property type="match status" value="1"/>
</dbReference>
<feature type="transmembrane region" description="Helical" evidence="9">
    <location>
        <begin position="141"/>
        <end position="159"/>
    </location>
</feature>
<feature type="transmembrane region" description="Helical" evidence="9">
    <location>
        <begin position="342"/>
        <end position="363"/>
    </location>
</feature>
<keyword evidence="5 9" id="KW-0812">Transmembrane</keyword>
<comment type="caution">
    <text evidence="11">The sequence shown here is derived from an EMBL/GenBank/DDBJ whole genome shotgun (WGS) entry which is preliminary data.</text>
</comment>
<dbReference type="CDD" id="cd17320">
    <property type="entry name" value="MFS_MdfA_MDR_like"/>
    <property type="match status" value="1"/>
</dbReference>
<reference evidence="11 12" key="1">
    <citation type="submission" date="2020-02" db="EMBL/GenBank/DDBJ databases">
        <authorList>
            <person name="Babadi Z.K."/>
            <person name="Risdian C."/>
            <person name="Ebrahimipour G.H."/>
            <person name="Wink J."/>
        </authorList>
    </citation>
    <scope>NUCLEOTIDE SEQUENCE [LARGE SCALE GENOMIC DNA]</scope>
    <source>
        <strain evidence="11 12">ZKHCc1 1396</strain>
    </source>
</reference>
<evidence type="ECO:0000256" key="9">
    <source>
        <dbReference type="SAM" id="Phobius"/>
    </source>
</evidence>
<name>A0ABR9PWM9_9BACT</name>
<proteinExistence type="inferred from homology"/>
<evidence type="ECO:0000256" key="8">
    <source>
        <dbReference type="SAM" id="MobiDB-lite"/>
    </source>
</evidence>
<feature type="transmembrane region" description="Helical" evidence="9">
    <location>
        <begin position="283"/>
        <end position="303"/>
    </location>
</feature>
<gene>
    <name evidence="11" type="ORF">G4177_29625</name>
</gene>
<keyword evidence="7 9" id="KW-0472">Membrane</keyword>
<dbReference type="Gene3D" id="1.20.1720.10">
    <property type="entry name" value="Multidrug resistance protein D"/>
    <property type="match status" value="1"/>
</dbReference>
<feature type="transmembrane region" description="Helical" evidence="9">
    <location>
        <begin position="84"/>
        <end position="106"/>
    </location>
</feature>
<protein>
    <submittedName>
        <fullName evidence="11">Multidrug effflux MFS transporter</fullName>
    </submittedName>
</protein>
<keyword evidence="4" id="KW-1003">Cell membrane</keyword>
<feature type="transmembrane region" description="Helical" evidence="9">
    <location>
        <begin position="309"/>
        <end position="330"/>
    </location>
</feature>
<dbReference type="PANTHER" id="PTHR23502:SF132">
    <property type="entry name" value="POLYAMINE TRANSPORTER 2-RELATED"/>
    <property type="match status" value="1"/>
</dbReference>
<keyword evidence="3" id="KW-0813">Transport</keyword>
<dbReference type="InterPro" id="IPR004812">
    <property type="entry name" value="Efflux_drug-R_Bcr/CmlA"/>
</dbReference>
<dbReference type="Proteomes" id="UP001516472">
    <property type="component" value="Unassembled WGS sequence"/>
</dbReference>
<organism evidence="11 12">
    <name type="scientific">Corallococcus soli</name>
    <dbReference type="NCBI Taxonomy" id="2710757"/>
    <lineage>
        <taxon>Bacteria</taxon>
        <taxon>Pseudomonadati</taxon>
        <taxon>Myxococcota</taxon>
        <taxon>Myxococcia</taxon>
        <taxon>Myxococcales</taxon>
        <taxon>Cystobacterineae</taxon>
        <taxon>Myxococcaceae</taxon>
        <taxon>Corallococcus</taxon>
    </lineage>
</organism>
<evidence type="ECO:0000256" key="7">
    <source>
        <dbReference type="ARBA" id="ARBA00023136"/>
    </source>
</evidence>
<keyword evidence="12" id="KW-1185">Reference proteome</keyword>
<evidence type="ECO:0000256" key="4">
    <source>
        <dbReference type="ARBA" id="ARBA00022475"/>
    </source>
</evidence>
<dbReference type="InterPro" id="IPR020846">
    <property type="entry name" value="MFS_dom"/>
</dbReference>
<feature type="transmembrane region" description="Helical" evidence="9">
    <location>
        <begin position="171"/>
        <end position="191"/>
    </location>
</feature>
<evidence type="ECO:0000313" key="11">
    <source>
        <dbReference type="EMBL" id="MBE4752333.1"/>
    </source>
</evidence>
<evidence type="ECO:0000256" key="1">
    <source>
        <dbReference type="ARBA" id="ARBA00004651"/>
    </source>
</evidence>
<feature type="transmembrane region" description="Helical" evidence="9">
    <location>
        <begin position="375"/>
        <end position="393"/>
    </location>
</feature>
<dbReference type="RefSeq" id="WP_193429512.1">
    <property type="nucleotide sequence ID" value="NZ_CBCSIP010000108.1"/>
</dbReference>
<dbReference type="PANTHER" id="PTHR23502">
    <property type="entry name" value="MAJOR FACILITATOR SUPERFAMILY"/>
    <property type="match status" value="1"/>
</dbReference>
<dbReference type="EMBL" id="JAAIYO010000011">
    <property type="protein sequence ID" value="MBE4752333.1"/>
    <property type="molecule type" value="Genomic_DNA"/>
</dbReference>
<evidence type="ECO:0000256" key="2">
    <source>
        <dbReference type="ARBA" id="ARBA00006236"/>
    </source>
</evidence>
<feature type="transmembrane region" description="Helical" evidence="9">
    <location>
        <begin position="253"/>
        <end position="271"/>
    </location>
</feature>
<dbReference type="SUPFAM" id="SSF103473">
    <property type="entry name" value="MFS general substrate transporter"/>
    <property type="match status" value="1"/>
</dbReference>
<evidence type="ECO:0000256" key="3">
    <source>
        <dbReference type="ARBA" id="ARBA00022448"/>
    </source>
</evidence>
<evidence type="ECO:0000259" key="10">
    <source>
        <dbReference type="PROSITE" id="PS50850"/>
    </source>
</evidence>
<feature type="region of interest" description="Disordered" evidence="8">
    <location>
        <begin position="396"/>
        <end position="415"/>
    </location>
</feature>
<dbReference type="PROSITE" id="PS50850">
    <property type="entry name" value="MFS"/>
    <property type="match status" value="1"/>
</dbReference>